<gene>
    <name evidence="2" type="ORF">D6C90_09502</name>
</gene>
<feature type="compositionally biased region" description="Basic and acidic residues" evidence="1">
    <location>
        <begin position="1106"/>
        <end position="1134"/>
    </location>
</feature>
<feature type="region of interest" description="Disordered" evidence="1">
    <location>
        <begin position="326"/>
        <end position="521"/>
    </location>
</feature>
<evidence type="ECO:0000256" key="1">
    <source>
        <dbReference type="SAM" id="MobiDB-lite"/>
    </source>
</evidence>
<feature type="compositionally biased region" description="Polar residues" evidence="1">
    <location>
        <begin position="32"/>
        <end position="41"/>
    </location>
</feature>
<feature type="compositionally biased region" description="Polar residues" evidence="1">
    <location>
        <begin position="1065"/>
        <end position="1083"/>
    </location>
</feature>
<accession>A0A4S9TAC8</accession>
<feature type="region of interest" description="Disordered" evidence="1">
    <location>
        <begin position="535"/>
        <end position="750"/>
    </location>
</feature>
<proteinExistence type="predicted"/>
<reference evidence="2 3" key="1">
    <citation type="submission" date="2018-10" db="EMBL/GenBank/DDBJ databases">
        <title>Fifty Aureobasidium pullulans genomes reveal a recombining polyextremotolerant generalist.</title>
        <authorList>
            <person name="Gostincar C."/>
            <person name="Turk M."/>
            <person name="Zajc J."/>
            <person name="Gunde-Cimerman N."/>
        </authorList>
    </citation>
    <scope>NUCLEOTIDE SEQUENCE [LARGE SCALE GENOMIC DNA]</scope>
    <source>
        <strain evidence="2 3">EXF-3844</strain>
    </source>
</reference>
<evidence type="ECO:0000313" key="2">
    <source>
        <dbReference type="EMBL" id="THZ21524.1"/>
    </source>
</evidence>
<organism evidence="2 3">
    <name type="scientific">Aureobasidium pullulans</name>
    <name type="common">Black yeast</name>
    <name type="synonym">Pullularia pullulans</name>
    <dbReference type="NCBI Taxonomy" id="5580"/>
    <lineage>
        <taxon>Eukaryota</taxon>
        <taxon>Fungi</taxon>
        <taxon>Dikarya</taxon>
        <taxon>Ascomycota</taxon>
        <taxon>Pezizomycotina</taxon>
        <taxon>Dothideomycetes</taxon>
        <taxon>Dothideomycetidae</taxon>
        <taxon>Dothideales</taxon>
        <taxon>Saccotheciaceae</taxon>
        <taxon>Aureobasidium</taxon>
    </lineage>
</organism>
<feature type="compositionally biased region" description="Polar residues" evidence="1">
    <location>
        <begin position="947"/>
        <end position="956"/>
    </location>
</feature>
<feature type="compositionally biased region" description="Low complexity" evidence="1">
    <location>
        <begin position="923"/>
        <end position="935"/>
    </location>
</feature>
<evidence type="ECO:0000313" key="3">
    <source>
        <dbReference type="Proteomes" id="UP000310121"/>
    </source>
</evidence>
<feature type="compositionally biased region" description="Low complexity" evidence="1">
    <location>
        <begin position="566"/>
        <end position="578"/>
    </location>
</feature>
<feature type="compositionally biased region" description="Basic residues" evidence="1">
    <location>
        <begin position="617"/>
        <end position="626"/>
    </location>
</feature>
<feature type="compositionally biased region" description="Basic and acidic residues" evidence="1">
    <location>
        <begin position="813"/>
        <end position="833"/>
    </location>
</feature>
<dbReference type="EMBL" id="QZBN01001554">
    <property type="protein sequence ID" value="THZ21524.1"/>
    <property type="molecule type" value="Genomic_DNA"/>
</dbReference>
<feature type="compositionally biased region" description="Polar residues" evidence="1">
    <location>
        <begin position="432"/>
        <end position="441"/>
    </location>
</feature>
<feature type="compositionally biased region" description="Basic residues" evidence="1">
    <location>
        <begin position="714"/>
        <end position="733"/>
    </location>
</feature>
<feature type="compositionally biased region" description="Polar residues" evidence="1">
    <location>
        <begin position="1"/>
        <end position="24"/>
    </location>
</feature>
<comment type="caution">
    <text evidence="2">The sequence shown here is derived from an EMBL/GenBank/DDBJ whole genome shotgun (WGS) entry which is preliminary data.</text>
</comment>
<feature type="compositionally biased region" description="Basic and acidic residues" evidence="1">
    <location>
        <begin position="455"/>
        <end position="485"/>
    </location>
</feature>
<feature type="region of interest" description="Disordered" evidence="1">
    <location>
        <begin position="248"/>
        <end position="268"/>
    </location>
</feature>
<feature type="compositionally biased region" description="Basic and acidic residues" evidence="1">
    <location>
        <begin position="680"/>
        <end position="697"/>
    </location>
</feature>
<feature type="compositionally biased region" description="Low complexity" evidence="1">
    <location>
        <begin position="589"/>
        <end position="602"/>
    </location>
</feature>
<feature type="compositionally biased region" description="Polar residues" evidence="1">
    <location>
        <begin position="1135"/>
        <end position="1153"/>
    </location>
</feature>
<feature type="compositionally biased region" description="Low complexity" evidence="1">
    <location>
        <begin position="857"/>
        <end position="868"/>
    </location>
</feature>
<name>A0A4S9TAC8_AURPU</name>
<sequence length="1268" mass="139483">MFKTPSFKSFNRPNGRSRSQSKKSSFAHPRSYRQSTLTTQTDNDDNITLDTMFQPTEQSSGSAFAHRLTRPLTKHNSTCLGKAETSSTWTTPINTTNDYAEDARASFSNDSPLSFTGSASFQNHDSPSRSASNLPNDGVRSRKVSHSSANASKRHTFAADNSDVDVAAAIALLQELKKRASPEDLILLHKALLPTRNVERATSPAKPEAKEYQEPISPLIRRSSLLPAGVKTRLSRELLRNYSDNNVTVRSASASRQHKPAESPRLDVPLDFEALDLAEGKTETQGGRPTTPSDFYPQIGTYKMGSLRITNGAASPEPARLLRRAEKAGAQPKIPAPESVSGDGFITADEGESSPECVRPSRATVVSLRAPRRSSEQQEARTASDVRARSKSRGPPARRSIEDEMNRSAPRQSSRPQVTQRASEYAQEYASEFNTLENPHMNSPVLTTTVSRLSTVHDESPVEDGISAREEALRRLTGEAPHANERSQLSQTQKHLSVARPPMKKSDSGYSSEASRRSIVKESNCDEFLSAALSAADSAERTRSKESPGAASARPSLEQINEEKVSSPSSPYIQQQISAVQKAERHRSLPSFFYKKSSSSTSVNTIATTPVTPPAKQTRKLQKSRPRSQVIVPQTVQEPQPEPELEPEFVPGASEDLSVNFSRPTRRMERGPSASPQTKQPEDDNDARGRGRSRKQDATSQAASAADSPDGTTRRRSRSFFRFRSRSRSKSQHRRDEDITVLSVADEPLPTHDFSDFGTVAQSLGQSPYDIATRRVKHMGAYDPSKPWFHPHELSRAAPGPDSSSEVQQSRGKSVDRSRQDRARSQSRPRESTDNVLSGSRPVTRGKSRRSQSAHSVAVPRVPEAVPELPKPVETMSGTFSRPASKDGNVRVGTIDFGTGFGQGRLEPILTNTEKAKTRRRTQSVSPRVRPSSSVIPEEPMPERPVQQRTQTSPQELTKAPVRELPPVPTQKPSQASPLELPQIPSRAPPKVPTHGKQPNNKQPVLSVTTKPTQTMGSMSVPHTPASPASPSKRSSWDSQALAWRARKQSIGEMLSSPAHERKSYISSNSPEIQAYSPTSQTPRRAPTVVVSRYITPNSSEFAMHLGEEDPYRKLHSENPTDLRPAQEDVERTDSSSTYRTATSERSQDSFASKDSAKYRPYRSTENNTPEKVSTPPTPRSNTTQKRSSRVMEQPRPQRRSTAPPENQDVAFDRFSGGLGYGWERGIGFGGSAGTRQKNDTKAARKSVAISQNFGVDLSDVPVFMVRN</sequence>
<dbReference type="Proteomes" id="UP000310121">
    <property type="component" value="Unassembled WGS sequence"/>
</dbReference>
<feature type="compositionally biased region" description="Low complexity" evidence="1">
    <location>
        <begin position="698"/>
        <end position="708"/>
    </location>
</feature>
<feature type="compositionally biased region" description="Polar residues" evidence="1">
    <location>
        <begin position="802"/>
        <end position="812"/>
    </location>
</feature>
<feature type="compositionally biased region" description="Polar residues" evidence="1">
    <location>
        <begin position="486"/>
        <end position="495"/>
    </location>
</feature>
<feature type="region of interest" description="Disordered" evidence="1">
    <location>
        <begin position="116"/>
        <end position="156"/>
    </location>
</feature>
<feature type="region of interest" description="Disordered" evidence="1">
    <location>
        <begin position="781"/>
        <end position="1214"/>
    </location>
</feature>
<feature type="compositionally biased region" description="Polar residues" evidence="1">
    <location>
        <begin position="116"/>
        <end position="135"/>
    </location>
</feature>
<feature type="compositionally biased region" description="Low complexity" evidence="1">
    <location>
        <begin position="445"/>
        <end position="454"/>
    </location>
</feature>
<feature type="compositionally biased region" description="Polar residues" evidence="1">
    <location>
        <begin position="997"/>
        <end position="1018"/>
    </location>
</feature>
<dbReference type="AlphaFoldDB" id="A0A4S9TAC8"/>
<feature type="compositionally biased region" description="Basic and acidic residues" evidence="1">
    <location>
        <begin position="373"/>
        <end position="388"/>
    </location>
</feature>
<protein>
    <submittedName>
        <fullName evidence="2">Uncharacterized protein</fullName>
    </submittedName>
</protein>
<feature type="compositionally biased region" description="Low complexity" evidence="1">
    <location>
        <begin position="629"/>
        <end position="639"/>
    </location>
</feature>
<feature type="region of interest" description="Disordered" evidence="1">
    <location>
        <begin position="1"/>
        <end position="48"/>
    </location>
</feature>
<feature type="compositionally biased region" description="Polar residues" evidence="1">
    <location>
        <begin position="409"/>
        <end position="422"/>
    </location>
</feature>